<dbReference type="AlphaFoldDB" id="A5E5B1"/>
<evidence type="ECO:0000256" key="1">
    <source>
        <dbReference type="SAM" id="MobiDB-lite"/>
    </source>
</evidence>
<keyword evidence="3" id="KW-1185">Reference proteome</keyword>
<organism evidence="2 3">
    <name type="scientific">Lodderomyces elongisporus (strain ATCC 11503 / CBS 2605 / JCM 1781 / NBRC 1676 / NRRL YB-4239)</name>
    <name type="common">Yeast</name>
    <name type="synonym">Saccharomyces elongisporus</name>
    <dbReference type="NCBI Taxonomy" id="379508"/>
    <lineage>
        <taxon>Eukaryota</taxon>
        <taxon>Fungi</taxon>
        <taxon>Dikarya</taxon>
        <taxon>Ascomycota</taxon>
        <taxon>Saccharomycotina</taxon>
        <taxon>Pichiomycetes</taxon>
        <taxon>Debaryomycetaceae</taxon>
        <taxon>Candida/Lodderomyces clade</taxon>
        <taxon>Lodderomyces</taxon>
    </lineage>
</organism>
<dbReference type="OMA" id="LNFTIWE"/>
<feature type="region of interest" description="Disordered" evidence="1">
    <location>
        <begin position="231"/>
        <end position="252"/>
    </location>
</feature>
<name>A5E5B1_LODEL</name>
<feature type="region of interest" description="Disordered" evidence="1">
    <location>
        <begin position="47"/>
        <end position="144"/>
    </location>
</feature>
<dbReference type="Proteomes" id="UP000001996">
    <property type="component" value="Unassembled WGS sequence"/>
</dbReference>
<protein>
    <submittedName>
        <fullName evidence="2">Uncharacterized protein</fullName>
    </submittedName>
</protein>
<feature type="compositionally biased region" description="Low complexity" evidence="1">
    <location>
        <begin position="119"/>
        <end position="140"/>
    </location>
</feature>
<feature type="compositionally biased region" description="Polar residues" evidence="1">
    <location>
        <begin position="56"/>
        <end position="83"/>
    </location>
</feature>
<feature type="compositionally biased region" description="Polar residues" evidence="1">
    <location>
        <begin position="91"/>
        <end position="107"/>
    </location>
</feature>
<sequence length="272" mass="29907">MSSSPITPHSSPSKSTNHILSPMMSAHNNCCSNNSMGISPLSKSLLKTQIGKHSPTKSTYHIRSKTPSPTKYYNRSNKSSPQLGFTIWQDKPNSPTKEGNNKNSVPNLNHEDQENILQPKKLTSSPATKTTTTTTSTTLSVERGKRTPLGELSISQFKGYITTQDEGTRQLCDLYQPVLYENEFGTAHKFTNLPGYLTPSRRNRRNSSGGGGFSGSNGFLSVSNATLEAGRNSWSSRNHMVNKKTRSMSVGRNEAKRDLIKKGSFTIMTNTT</sequence>
<dbReference type="HOGENOM" id="CLU_097218_0_0_1"/>
<evidence type="ECO:0000313" key="3">
    <source>
        <dbReference type="Proteomes" id="UP000001996"/>
    </source>
</evidence>
<accession>A5E5B1</accession>
<dbReference type="InParanoid" id="A5E5B1"/>
<gene>
    <name evidence="2" type="ORF">LELG_04800</name>
</gene>
<feature type="region of interest" description="Disordered" evidence="1">
    <location>
        <begin position="1"/>
        <end position="22"/>
    </location>
</feature>
<dbReference type="VEuPathDB" id="FungiDB:LELG_04800"/>
<evidence type="ECO:0000313" key="2">
    <source>
        <dbReference type="EMBL" id="EDK46619.1"/>
    </source>
</evidence>
<dbReference type="OrthoDB" id="4022168at2759"/>
<dbReference type="EMBL" id="CH981530">
    <property type="protein sequence ID" value="EDK46619.1"/>
    <property type="molecule type" value="Genomic_DNA"/>
</dbReference>
<feature type="compositionally biased region" description="Low complexity" evidence="1">
    <location>
        <begin position="1"/>
        <end position="15"/>
    </location>
</feature>
<reference evidence="2 3" key="1">
    <citation type="journal article" date="2009" name="Nature">
        <title>Evolution of pathogenicity and sexual reproduction in eight Candida genomes.</title>
        <authorList>
            <person name="Butler G."/>
            <person name="Rasmussen M.D."/>
            <person name="Lin M.F."/>
            <person name="Santos M.A."/>
            <person name="Sakthikumar S."/>
            <person name="Munro C.A."/>
            <person name="Rheinbay E."/>
            <person name="Grabherr M."/>
            <person name="Forche A."/>
            <person name="Reedy J.L."/>
            <person name="Agrafioti I."/>
            <person name="Arnaud M.B."/>
            <person name="Bates S."/>
            <person name="Brown A.J."/>
            <person name="Brunke S."/>
            <person name="Costanzo M.C."/>
            <person name="Fitzpatrick D.A."/>
            <person name="de Groot P.W."/>
            <person name="Harris D."/>
            <person name="Hoyer L.L."/>
            <person name="Hube B."/>
            <person name="Klis F.M."/>
            <person name="Kodira C."/>
            <person name="Lennard N."/>
            <person name="Logue M.E."/>
            <person name="Martin R."/>
            <person name="Neiman A.M."/>
            <person name="Nikolaou E."/>
            <person name="Quail M.A."/>
            <person name="Quinn J."/>
            <person name="Santos M.C."/>
            <person name="Schmitzberger F.F."/>
            <person name="Sherlock G."/>
            <person name="Shah P."/>
            <person name="Silverstein K.A."/>
            <person name="Skrzypek M.S."/>
            <person name="Soll D."/>
            <person name="Staggs R."/>
            <person name="Stansfield I."/>
            <person name="Stumpf M.P."/>
            <person name="Sudbery P.E."/>
            <person name="Srikantha T."/>
            <person name="Zeng Q."/>
            <person name="Berman J."/>
            <person name="Berriman M."/>
            <person name="Heitman J."/>
            <person name="Gow N.A."/>
            <person name="Lorenz M.C."/>
            <person name="Birren B.W."/>
            <person name="Kellis M."/>
            <person name="Cuomo C.A."/>
        </authorList>
    </citation>
    <scope>NUCLEOTIDE SEQUENCE [LARGE SCALE GENOMIC DNA]</scope>
    <source>
        <strain evidence="3">ATCC 11503 / BCRC 21390 / CBS 2605 / JCM 1781 / NBRC 1676 / NRRL YB-4239</strain>
    </source>
</reference>
<proteinExistence type="predicted"/>